<comment type="caution">
    <text evidence="2">The sequence shown here is derived from an EMBL/GenBank/DDBJ whole genome shotgun (WGS) entry which is preliminary data.</text>
</comment>
<dbReference type="RefSeq" id="WP_220587886.1">
    <property type="nucleotide sequence ID" value="NZ_RKLQ01000001.1"/>
</dbReference>
<gene>
    <name evidence="2" type="ORF">EGD98_08395</name>
</gene>
<feature type="transmembrane region" description="Helical" evidence="1">
    <location>
        <begin position="12"/>
        <end position="35"/>
    </location>
</feature>
<dbReference type="AlphaFoldDB" id="A0A8J7YHZ6"/>
<name>A0A8J7YHZ6_9EURY</name>
<sequence length="93" mass="9679">MSQEVGETPGEKVVVQIYVIIVALAGVMGFVLGSIRPADLEPALFGVIALPPTPFGVALYGMVTIGVGLGVLLGLVIYVSRRTDDAAGRRNPE</sequence>
<keyword evidence="1" id="KW-1133">Transmembrane helix</keyword>
<evidence type="ECO:0000313" key="2">
    <source>
        <dbReference type="EMBL" id="MBX0303691.1"/>
    </source>
</evidence>
<dbReference type="EMBL" id="RKLQ01000001">
    <property type="protein sequence ID" value="MBX0303691.1"/>
    <property type="molecule type" value="Genomic_DNA"/>
</dbReference>
<dbReference type="InterPro" id="IPR055942">
    <property type="entry name" value="DUF7520"/>
</dbReference>
<reference evidence="2" key="1">
    <citation type="submission" date="2021-06" db="EMBL/GenBank/DDBJ databases">
        <title>Halomicroarcula sp. F24A a new haloarchaeum isolated from saline soil.</title>
        <authorList>
            <person name="Duran-Viseras A."/>
            <person name="Sanchez-Porro C."/>
            <person name="Ventosa A."/>
        </authorList>
    </citation>
    <scope>NUCLEOTIDE SEQUENCE</scope>
    <source>
        <strain evidence="2">F24A</strain>
    </source>
</reference>
<proteinExistence type="predicted"/>
<dbReference type="Pfam" id="PF24364">
    <property type="entry name" value="DUF7520"/>
    <property type="match status" value="1"/>
</dbReference>
<accession>A0A8J7YHZ6</accession>
<protein>
    <submittedName>
        <fullName evidence="2">Cox cluster protein</fullName>
    </submittedName>
</protein>
<evidence type="ECO:0000256" key="1">
    <source>
        <dbReference type="SAM" id="Phobius"/>
    </source>
</evidence>
<keyword evidence="1" id="KW-0812">Transmembrane</keyword>
<evidence type="ECO:0000313" key="3">
    <source>
        <dbReference type="Proteomes" id="UP000783863"/>
    </source>
</evidence>
<dbReference type="Proteomes" id="UP000783863">
    <property type="component" value="Unassembled WGS sequence"/>
</dbReference>
<organism evidence="2 3">
    <name type="scientific">Haloarcula salinisoli</name>
    <dbReference type="NCBI Taxonomy" id="2487746"/>
    <lineage>
        <taxon>Archaea</taxon>
        <taxon>Methanobacteriati</taxon>
        <taxon>Methanobacteriota</taxon>
        <taxon>Stenosarchaea group</taxon>
        <taxon>Halobacteria</taxon>
        <taxon>Halobacteriales</taxon>
        <taxon>Haloarculaceae</taxon>
        <taxon>Haloarcula</taxon>
    </lineage>
</organism>
<feature type="transmembrane region" description="Helical" evidence="1">
    <location>
        <begin position="55"/>
        <end position="80"/>
    </location>
</feature>
<keyword evidence="1" id="KW-0472">Membrane</keyword>
<keyword evidence="3" id="KW-1185">Reference proteome</keyword>